<evidence type="ECO:0000313" key="2">
    <source>
        <dbReference type="EMBL" id="SER15181.1"/>
    </source>
</evidence>
<feature type="domain" description="DUF7507" evidence="1">
    <location>
        <begin position="159"/>
        <end position="256"/>
    </location>
</feature>
<dbReference type="EMBL" id="FOFA01000009">
    <property type="protein sequence ID" value="SER15181.1"/>
    <property type="molecule type" value="Genomic_DNA"/>
</dbReference>
<dbReference type="Proteomes" id="UP000198504">
    <property type="component" value="Unassembled WGS sequence"/>
</dbReference>
<gene>
    <name evidence="2" type="ORF">SAMN05421756_109127</name>
</gene>
<accession>A0A1H9LUQ9</accession>
<evidence type="ECO:0000259" key="1">
    <source>
        <dbReference type="Pfam" id="PF24346"/>
    </source>
</evidence>
<sequence length="522" mass="53582">MRELRRVRVGRPRGRQMAGLGLVLGLALPVASVCVPASAAPGDAVMRESRATQLASEVLTVEALDNNDPPAGTTWDRSSVCIPWQGGCVKRLELDGFVKVVNDDGTITSSNPSRFGGVGGYTFRVRDSAGGTHTSTVATQTKLVSAPRDGDPDPAVRTRLRVTQVVSPTTFDRAGQVLTWTSVVRNTGNVALARLVVTDASFHVSARTCTPVPLGGTLAAGASTTCTGTMPVWQDFLDERADRTDLVTASGKATVGTVTYKASASATATSKPVTTPGLALTASATPTVVTRADQVVAYRFVARNKGNETLRDLLVRAPFPGLSALVCAPVALGGQLAPGQTTTCTADRVLGAAQLGSRTLTDTGKATARTYRERVNATATVGLGVTAPAGPTTPGSGPAPVARPDVVTTHVGQPVVVAVLANDAVGPTSPPLVGSSLRLRLDPQLPDGTVLWGDAKSLVVPEPGDSPLTPTAGGGAFLVSGRGEITFVPLGFFPAPELRVGYQVADAAGATTRSTLTVTVQP</sequence>
<reference evidence="3" key="1">
    <citation type="submission" date="2016-10" db="EMBL/GenBank/DDBJ databases">
        <authorList>
            <person name="Varghese N."/>
            <person name="Submissions S."/>
        </authorList>
    </citation>
    <scope>NUCLEOTIDE SEQUENCE [LARGE SCALE GENOMIC DNA]</scope>
    <source>
        <strain evidence="3">CGMCC 4.6856</strain>
    </source>
</reference>
<evidence type="ECO:0000313" key="3">
    <source>
        <dbReference type="Proteomes" id="UP000198504"/>
    </source>
</evidence>
<dbReference type="AlphaFoldDB" id="A0A1H9LUQ9"/>
<dbReference type="InterPro" id="IPR055354">
    <property type="entry name" value="DUF7507"/>
</dbReference>
<dbReference type="Pfam" id="PF17963">
    <property type="entry name" value="Big_9"/>
    <property type="match status" value="1"/>
</dbReference>
<feature type="domain" description="DUF7507" evidence="1">
    <location>
        <begin position="275"/>
        <end position="372"/>
    </location>
</feature>
<protein>
    <submittedName>
        <fullName evidence="2">Conserved repeat domain-containing protein</fullName>
    </submittedName>
</protein>
<proteinExistence type="predicted"/>
<keyword evidence="3" id="KW-1185">Reference proteome</keyword>
<dbReference type="Pfam" id="PF24346">
    <property type="entry name" value="DUF7507"/>
    <property type="match status" value="2"/>
</dbReference>
<name>A0A1H9LUQ9_9ACTN</name>
<organism evidence="2 3">
    <name type="scientific">Microlunatus flavus</name>
    <dbReference type="NCBI Taxonomy" id="1036181"/>
    <lineage>
        <taxon>Bacteria</taxon>
        <taxon>Bacillati</taxon>
        <taxon>Actinomycetota</taxon>
        <taxon>Actinomycetes</taxon>
        <taxon>Propionibacteriales</taxon>
        <taxon>Propionibacteriaceae</taxon>
        <taxon>Microlunatus</taxon>
    </lineage>
</organism>
<dbReference type="STRING" id="1036181.SAMN05421756_109127"/>